<feature type="region of interest" description="Disordered" evidence="1">
    <location>
        <begin position="1"/>
        <end position="21"/>
    </location>
</feature>
<evidence type="ECO:0000256" key="1">
    <source>
        <dbReference type="SAM" id="MobiDB-lite"/>
    </source>
</evidence>
<sequence>MSLSCTCGGELSKEKSKGRLSKQEKFVCTDCGKEGWYVERRDGKRLFIGCVG</sequence>
<dbReference type="AlphaFoldDB" id="A0A9Q4C694"/>
<evidence type="ECO:0000313" key="2">
    <source>
        <dbReference type="EMBL" id="MCX2819940.1"/>
    </source>
</evidence>
<organism evidence="2 3">
    <name type="scientific">Halorutilus salinus</name>
    <dbReference type="NCBI Taxonomy" id="2487751"/>
    <lineage>
        <taxon>Archaea</taxon>
        <taxon>Methanobacteriati</taxon>
        <taxon>Methanobacteriota</taxon>
        <taxon>Stenosarchaea group</taxon>
        <taxon>Halobacteria</taxon>
        <taxon>Halorutilales</taxon>
        <taxon>Halorutilaceae</taxon>
        <taxon>Halorutilus</taxon>
    </lineage>
</organism>
<reference evidence="2" key="1">
    <citation type="submission" date="2022-09" db="EMBL/GenBank/DDBJ databases">
        <title>Haloadaptaus new haloarchaeum isolated from saline soil.</title>
        <authorList>
            <person name="Duran-Viseras A."/>
            <person name="Sanchez-Porro C."/>
            <person name="Ventosa A."/>
        </authorList>
    </citation>
    <scope>NUCLEOTIDE SEQUENCE</scope>
    <source>
        <strain evidence="2">F3-133</strain>
    </source>
</reference>
<feature type="compositionally biased region" description="Basic and acidic residues" evidence="1">
    <location>
        <begin position="11"/>
        <end position="21"/>
    </location>
</feature>
<gene>
    <name evidence="2" type="ORF">EGH25_11315</name>
</gene>
<proteinExistence type="predicted"/>
<dbReference type="RefSeq" id="WP_266088653.1">
    <property type="nucleotide sequence ID" value="NZ_RKLV01000014.1"/>
</dbReference>
<dbReference type="Proteomes" id="UP001149411">
    <property type="component" value="Unassembled WGS sequence"/>
</dbReference>
<accession>A0A9Q4C694</accession>
<keyword evidence="3" id="KW-1185">Reference proteome</keyword>
<dbReference type="EMBL" id="RKLV01000014">
    <property type="protein sequence ID" value="MCX2819940.1"/>
    <property type="molecule type" value="Genomic_DNA"/>
</dbReference>
<protein>
    <submittedName>
        <fullName evidence="2">Uncharacterized protein</fullName>
    </submittedName>
</protein>
<name>A0A9Q4C694_9EURY</name>
<evidence type="ECO:0000313" key="3">
    <source>
        <dbReference type="Proteomes" id="UP001149411"/>
    </source>
</evidence>
<comment type="caution">
    <text evidence="2">The sequence shown here is derived from an EMBL/GenBank/DDBJ whole genome shotgun (WGS) entry which is preliminary data.</text>
</comment>